<evidence type="ECO:0000256" key="10">
    <source>
        <dbReference type="ARBA" id="ARBA00023139"/>
    </source>
</evidence>
<evidence type="ECO:0000256" key="8">
    <source>
        <dbReference type="ARBA" id="ARBA00022729"/>
    </source>
</evidence>
<dbReference type="PANTHER" id="PTHR30570:SF4">
    <property type="entry name" value="PHOSPHATE-BINDING PROTEIN PSTS 1"/>
    <property type="match status" value="1"/>
</dbReference>
<evidence type="ECO:0000256" key="7">
    <source>
        <dbReference type="ARBA" id="ARBA00022592"/>
    </source>
</evidence>
<organism evidence="14 15">
    <name type="scientific">Ligilactobacillus pabuli</name>
    <dbReference type="NCBI Taxonomy" id="2886039"/>
    <lineage>
        <taxon>Bacteria</taxon>
        <taxon>Bacillati</taxon>
        <taxon>Bacillota</taxon>
        <taxon>Bacilli</taxon>
        <taxon>Lactobacillales</taxon>
        <taxon>Lactobacillaceae</taxon>
        <taxon>Ligilactobacillus</taxon>
    </lineage>
</organism>
<evidence type="ECO:0000256" key="2">
    <source>
        <dbReference type="ARBA" id="ARBA00004193"/>
    </source>
</evidence>
<evidence type="ECO:0000313" key="15">
    <source>
        <dbReference type="Proteomes" id="UP001055149"/>
    </source>
</evidence>
<keyword evidence="8 12" id="KW-0732">Signal</keyword>
<comment type="caution">
    <text evidence="14">The sequence shown here is derived from an EMBL/GenBank/DDBJ whole genome shotgun (WGS) entry which is preliminary data.</text>
</comment>
<keyword evidence="15" id="KW-1185">Reference proteome</keyword>
<dbReference type="InterPro" id="IPR011862">
    <property type="entry name" value="Phos-bd"/>
</dbReference>
<evidence type="ECO:0000256" key="1">
    <source>
        <dbReference type="ARBA" id="ARBA00002841"/>
    </source>
</evidence>
<dbReference type="EMBL" id="BQXH01000003">
    <property type="protein sequence ID" value="GKS80822.1"/>
    <property type="molecule type" value="Genomic_DNA"/>
</dbReference>
<dbReference type="PANTHER" id="PTHR30570">
    <property type="entry name" value="PERIPLASMIC PHOSPHATE BINDING COMPONENT OF PHOSPHATE ABC TRANSPORTER"/>
    <property type="match status" value="1"/>
</dbReference>
<keyword evidence="7 12" id="KW-0592">Phosphate transport</keyword>
<accession>A0ABQ5JH48</accession>
<evidence type="ECO:0000256" key="12">
    <source>
        <dbReference type="RuleBase" id="RU367119"/>
    </source>
</evidence>
<evidence type="ECO:0000256" key="9">
    <source>
        <dbReference type="ARBA" id="ARBA00023136"/>
    </source>
</evidence>
<keyword evidence="9" id="KW-0472">Membrane</keyword>
<evidence type="ECO:0000259" key="13">
    <source>
        <dbReference type="Pfam" id="PF12849"/>
    </source>
</evidence>
<dbReference type="InterPro" id="IPR024370">
    <property type="entry name" value="PBP_domain"/>
</dbReference>
<evidence type="ECO:0000256" key="6">
    <source>
        <dbReference type="ARBA" id="ARBA00022475"/>
    </source>
</evidence>
<evidence type="ECO:0000256" key="3">
    <source>
        <dbReference type="ARBA" id="ARBA00008725"/>
    </source>
</evidence>
<dbReference type="NCBIfam" id="TIGR02136">
    <property type="entry name" value="ptsS_2"/>
    <property type="match status" value="1"/>
</dbReference>
<comment type="similarity">
    <text evidence="3 12">Belongs to the PstS family.</text>
</comment>
<comment type="subcellular location">
    <subcellularLocation>
        <location evidence="2 12">Cell membrane</location>
        <topology evidence="2 12">Lipid-anchor</topology>
    </subcellularLocation>
</comment>
<dbReference type="PROSITE" id="PS51257">
    <property type="entry name" value="PROKAR_LIPOPROTEIN"/>
    <property type="match status" value="1"/>
</dbReference>
<feature type="domain" description="PBP" evidence="13">
    <location>
        <begin position="23"/>
        <end position="253"/>
    </location>
</feature>
<dbReference type="Proteomes" id="UP001055149">
    <property type="component" value="Unassembled WGS sequence"/>
</dbReference>
<keyword evidence="11 12" id="KW-0449">Lipoprotein</keyword>
<dbReference type="Gene3D" id="3.40.190.10">
    <property type="entry name" value="Periplasmic binding protein-like II"/>
    <property type="match status" value="2"/>
</dbReference>
<evidence type="ECO:0000313" key="14">
    <source>
        <dbReference type="EMBL" id="GKS80822.1"/>
    </source>
</evidence>
<dbReference type="CDD" id="cd13653">
    <property type="entry name" value="PBP2_phosphate_like_1"/>
    <property type="match status" value="1"/>
</dbReference>
<evidence type="ECO:0000256" key="5">
    <source>
        <dbReference type="ARBA" id="ARBA00022448"/>
    </source>
</evidence>
<feature type="signal peptide" evidence="12">
    <location>
        <begin position="1"/>
        <end position="26"/>
    </location>
</feature>
<sequence length="297" mass="32374">MKNKQLFWTVLGLLLVLTACSQPAQKKVKPIQIVGSSAMQPVVEMGAHEYLKKNPAQKVTVQGGGSGTGLSQVQSGAVEIGNSDIFAENQSGIQAEKLVDHRIAVIGVAPIVNHGVGVTDLTLTQLRGIFTGQYQNWQQLGGKNIPIVVIDRAHGSGTRAIFDEAVIQDAKKMKAQEQDSNGSVQRMVADTPGAISYVSFPYLKKTFTTLKIAGVTPTVNNVTTNRWPLWGYEHMYTKQKTSPEVRALLYFMQNSAAVQTKLLPRLHYIPIQKMQVVKDENGQVTTKSSEVVNDGSD</sequence>
<feature type="chain" id="PRO_5045011515" description="Phosphate-binding protein" evidence="12">
    <location>
        <begin position="27"/>
        <end position="297"/>
    </location>
</feature>
<dbReference type="RefSeq" id="WP_244054596.1">
    <property type="nucleotide sequence ID" value="NZ_BQXH01000003.1"/>
</dbReference>
<comment type="function">
    <text evidence="12">Involved in the system for phosphate transport across the cytoplasmic membrane.</text>
</comment>
<dbReference type="SUPFAM" id="SSF53850">
    <property type="entry name" value="Periplasmic binding protein-like II"/>
    <property type="match status" value="1"/>
</dbReference>
<comment type="function">
    <text evidence="1">Part of the ABC transporter complex PstSACB involved in phosphate import.</text>
</comment>
<evidence type="ECO:0000256" key="4">
    <source>
        <dbReference type="ARBA" id="ARBA00011529"/>
    </source>
</evidence>
<evidence type="ECO:0000256" key="11">
    <source>
        <dbReference type="ARBA" id="ARBA00023288"/>
    </source>
</evidence>
<keyword evidence="5 12" id="KW-0813">Transport</keyword>
<gene>
    <name evidence="14" type="ORF">LPAF129_05070</name>
</gene>
<name>A0ABQ5JH48_9LACO</name>
<dbReference type="InterPro" id="IPR050811">
    <property type="entry name" value="Phosphate_ABC_transporter"/>
</dbReference>
<proteinExistence type="inferred from homology"/>
<reference evidence="14" key="1">
    <citation type="journal article" date="2022" name="Int. J. Syst. Evol. Microbiol.">
        <title>A novel species of lactic acid bacteria, Ligilactobacillus pabuli sp. nov., isolated from alfalfa silage.</title>
        <authorList>
            <person name="Tohno M."/>
            <person name="Tanizawa Y."/>
            <person name="Sawada H."/>
            <person name="Sakamoto M."/>
            <person name="Ohkuma M."/>
            <person name="Kobayashi H."/>
        </authorList>
    </citation>
    <scope>NUCLEOTIDE SEQUENCE</scope>
    <source>
        <strain evidence="14">AF129</strain>
    </source>
</reference>
<keyword evidence="6 12" id="KW-1003">Cell membrane</keyword>
<dbReference type="Pfam" id="PF12849">
    <property type="entry name" value="PBP_like_2"/>
    <property type="match status" value="1"/>
</dbReference>
<protein>
    <recommendedName>
        <fullName evidence="12">Phosphate-binding protein</fullName>
    </recommendedName>
</protein>
<keyword evidence="10 12" id="KW-0564">Palmitate</keyword>
<comment type="subunit">
    <text evidence="4 12">The complex is composed of two ATP-binding proteins (PstB), two transmembrane proteins (PstC and PstA) and a solute-binding protein (PstS).</text>
</comment>